<evidence type="ECO:0000313" key="2">
    <source>
        <dbReference type="EMBL" id="MCO8269064.1"/>
    </source>
</evidence>
<dbReference type="EMBL" id="JAMYJR010000001">
    <property type="protein sequence ID" value="MCO8269064.1"/>
    <property type="molecule type" value="Genomic_DNA"/>
</dbReference>
<gene>
    <name evidence="2" type="ORF">M1L60_00510</name>
</gene>
<dbReference type="RefSeq" id="WP_253235207.1">
    <property type="nucleotide sequence ID" value="NZ_JAMYJR010000001.1"/>
</dbReference>
<dbReference type="Gene3D" id="3.30.1340.30">
    <property type="match status" value="1"/>
</dbReference>
<name>A0ABT1DE26_9ACTN</name>
<dbReference type="PROSITE" id="PS50914">
    <property type="entry name" value="BON"/>
    <property type="match status" value="1"/>
</dbReference>
<dbReference type="Proteomes" id="UP001523369">
    <property type="component" value="Unassembled WGS sequence"/>
</dbReference>
<feature type="domain" description="BON" evidence="1">
    <location>
        <begin position="34"/>
        <end position="102"/>
    </location>
</feature>
<evidence type="ECO:0000313" key="3">
    <source>
        <dbReference type="Proteomes" id="UP001523369"/>
    </source>
</evidence>
<protein>
    <submittedName>
        <fullName evidence="2">BON domain-containing protein</fullName>
    </submittedName>
</protein>
<organism evidence="2 3">
    <name type="scientific">Paractinoplanes aksuensis</name>
    <dbReference type="NCBI Taxonomy" id="2939490"/>
    <lineage>
        <taxon>Bacteria</taxon>
        <taxon>Bacillati</taxon>
        <taxon>Actinomycetota</taxon>
        <taxon>Actinomycetes</taxon>
        <taxon>Micromonosporales</taxon>
        <taxon>Micromonosporaceae</taxon>
        <taxon>Paractinoplanes</taxon>
    </lineage>
</organism>
<dbReference type="Pfam" id="PF04972">
    <property type="entry name" value="BON"/>
    <property type="match status" value="1"/>
</dbReference>
<comment type="caution">
    <text evidence="2">The sequence shown here is derived from an EMBL/GenBank/DDBJ whole genome shotgun (WGS) entry which is preliminary data.</text>
</comment>
<accession>A0ABT1DE26</accession>
<keyword evidence="3" id="KW-1185">Reference proteome</keyword>
<sequence>MYFWDYSQWDTPRSPNVRPEELARQAIAEHWAAADREVAVALALALLHDPDVQGGDIDIRVQSGVAILEGRVTSEDVKEAALRRARVTDGVRDVCDLLTVPRRRRSWWRS</sequence>
<reference evidence="2 3" key="1">
    <citation type="submission" date="2022-06" db="EMBL/GenBank/DDBJ databases">
        <title>New Species of the Genus Actinoplanes, ActinopZanes ferrugineus.</title>
        <authorList>
            <person name="Ding P."/>
        </authorList>
    </citation>
    <scope>NUCLEOTIDE SEQUENCE [LARGE SCALE GENOMIC DNA]</scope>
    <source>
        <strain evidence="2 3">TRM88003</strain>
    </source>
</reference>
<evidence type="ECO:0000259" key="1">
    <source>
        <dbReference type="PROSITE" id="PS50914"/>
    </source>
</evidence>
<proteinExistence type="predicted"/>
<dbReference type="InterPro" id="IPR007055">
    <property type="entry name" value="BON_dom"/>
</dbReference>